<evidence type="ECO:0000256" key="3">
    <source>
        <dbReference type="ARBA" id="ARBA00007931"/>
    </source>
</evidence>
<dbReference type="CDD" id="cd23081">
    <property type="entry name" value="cpPDZ_EcRseP-like"/>
    <property type="match status" value="1"/>
</dbReference>
<comment type="similarity">
    <text evidence="3 11">Belongs to the peptidase M50B family.</text>
</comment>
<reference evidence="12 13" key="1">
    <citation type="submission" date="2019-04" db="EMBL/GenBank/DDBJ databases">
        <title>Vagococcus sp. nov., isolated from faeces of yaks (Bos grunniens).</title>
        <authorList>
            <person name="Ge Y."/>
        </authorList>
    </citation>
    <scope>NUCLEOTIDE SEQUENCE [LARGE SCALE GENOMIC DNA]</scope>
    <source>
        <strain evidence="12 13">MN-17</strain>
    </source>
</reference>
<dbReference type="Pfam" id="PF02163">
    <property type="entry name" value="Peptidase_M50"/>
    <property type="match status" value="1"/>
</dbReference>
<name>A0A4D7CRZ7_9ENTE</name>
<dbReference type="RefSeq" id="WP_136953701.1">
    <property type="nucleotide sequence ID" value="NZ_CP039712.1"/>
</dbReference>
<dbReference type="Pfam" id="PF17820">
    <property type="entry name" value="PDZ_6"/>
    <property type="match status" value="1"/>
</dbReference>
<dbReference type="InterPro" id="IPR001478">
    <property type="entry name" value="PDZ"/>
</dbReference>
<dbReference type="Gene3D" id="2.30.42.10">
    <property type="match status" value="1"/>
</dbReference>
<evidence type="ECO:0000256" key="2">
    <source>
        <dbReference type="ARBA" id="ARBA00004141"/>
    </source>
</evidence>
<dbReference type="GO" id="GO:0046872">
    <property type="term" value="F:metal ion binding"/>
    <property type="evidence" value="ECO:0007669"/>
    <property type="project" value="UniProtKB-KW"/>
</dbReference>
<gene>
    <name evidence="12" type="primary">rseP</name>
    <name evidence="12" type="ORF">FA707_07820</name>
</gene>
<evidence type="ECO:0000256" key="1">
    <source>
        <dbReference type="ARBA" id="ARBA00001947"/>
    </source>
</evidence>
<dbReference type="EMBL" id="CP039712">
    <property type="protein sequence ID" value="QCI86879.1"/>
    <property type="molecule type" value="Genomic_DNA"/>
</dbReference>
<comment type="subcellular location">
    <subcellularLocation>
        <location evidence="2">Membrane</location>
        <topology evidence="2">Multi-pass membrane protein</topology>
    </subcellularLocation>
</comment>
<evidence type="ECO:0000256" key="10">
    <source>
        <dbReference type="ARBA" id="ARBA00023136"/>
    </source>
</evidence>
<evidence type="ECO:0000256" key="8">
    <source>
        <dbReference type="ARBA" id="ARBA00022989"/>
    </source>
</evidence>
<feature type="transmembrane region" description="Helical" evidence="11">
    <location>
        <begin position="174"/>
        <end position="194"/>
    </location>
</feature>
<dbReference type="GO" id="GO:0004222">
    <property type="term" value="F:metalloendopeptidase activity"/>
    <property type="evidence" value="ECO:0007669"/>
    <property type="project" value="InterPro"/>
</dbReference>
<dbReference type="PANTHER" id="PTHR42837">
    <property type="entry name" value="REGULATOR OF SIGMA-E PROTEASE RSEP"/>
    <property type="match status" value="1"/>
</dbReference>
<keyword evidence="7 11" id="KW-0862">Zinc</keyword>
<evidence type="ECO:0000256" key="6">
    <source>
        <dbReference type="ARBA" id="ARBA00022801"/>
    </source>
</evidence>
<protein>
    <recommendedName>
        <fullName evidence="11">Zinc metalloprotease</fullName>
        <ecNumber evidence="11">3.4.24.-</ecNumber>
    </recommendedName>
</protein>
<keyword evidence="5 11" id="KW-0812">Transmembrane</keyword>
<dbReference type="InterPro" id="IPR041489">
    <property type="entry name" value="PDZ_6"/>
</dbReference>
<keyword evidence="13" id="KW-1185">Reference proteome</keyword>
<evidence type="ECO:0000256" key="5">
    <source>
        <dbReference type="ARBA" id="ARBA00022692"/>
    </source>
</evidence>
<dbReference type="EC" id="3.4.24.-" evidence="11"/>
<dbReference type="GO" id="GO:0006508">
    <property type="term" value="P:proteolysis"/>
    <property type="evidence" value="ECO:0007669"/>
    <property type="project" value="UniProtKB-KW"/>
</dbReference>
<dbReference type="InterPro" id="IPR036034">
    <property type="entry name" value="PDZ_sf"/>
</dbReference>
<keyword evidence="6 11" id="KW-0378">Hydrolase</keyword>
<keyword evidence="11" id="KW-0479">Metal-binding</keyword>
<evidence type="ECO:0000256" key="9">
    <source>
        <dbReference type="ARBA" id="ARBA00023049"/>
    </source>
</evidence>
<evidence type="ECO:0000256" key="11">
    <source>
        <dbReference type="RuleBase" id="RU362031"/>
    </source>
</evidence>
<evidence type="ECO:0000256" key="4">
    <source>
        <dbReference type="ARBA" id="ARBA00022670"/>
    </source>
</evidence>
<dbReference type="SMART" id="SM00228">
    <property type="entry name" value="PDZ"/>
    <property type="match status" value="1"/>
</dbReference>
<feature type="transmembrane region" description="Helical" evidence="11">
    <location>
        <begin position="348"/>
        <end position="368"/>
    </location>
</feature>
<feature type="transmembrane region" description="Helical" evidence="11">
    <location>
        <begin position="397"/>
        <end position="416"/>
    </location>
</feature>
<comment type="cofactor">
    <cofactor evidence="1 11">
        <name>Zn(2+)</name>
        <dbReference type="ChEBI" id="CHEBI:29105"/>
    </cofactor>
</comment>
<dbReference type="Proteomes" id="UP000298615">
    <property type="component" value="Chromosome"/>
</dbReference>
<sequence>MKTLLVFIFVFGLIVVIHELGHFIFAKRSGILVREFAIGMGPKIFSHRDKSGTLYTIRILPMGGYVRMAGMGEEEVDLPPGKPLSVELNAEGHVARINTSSKVTLTNGIPMELLEADLEDKLFIKGYVNGEQETTYVVDHDATIIEEDGTEVRIAPLDVQFQSAKLYQRMLTNFAGPLFNFILTFALFLLVIFMQGGAMSSDPSSTIGSVQVDSPADKAGLKPDDRILSIDGVKVAEFTEIGEVIAETKDKALEVVIQRDNQEQTLNITPEKVTEDGNERYMIGVSPGTILKKLSFGEKFKVAALQTKASALTIFNALKDLIGGFSLDKLGGPVMIYQASSELSNQSLVTILSFIAMLSVNLGIMNLLPIPMLDGGKLLFNIVEGIRRKPLNQEIEMKITLASAVLLIGLIVLVTWNDIMRFLGR</sequence>
<dbReference type="PANTHER" id="PTHR42837:SF2">
    <property type="entry name" value="MEMBRANE METALLOPROTEASE ARASP2, CHLOROPLASTIC-RELATED"/>
    <property type="match status" value="1"/>
</dbReference>
<keyword evidence="10 11" id="KW-0472">Membrane</keyword>
<evidence type="ECO:0000256" key="7">
    <source>
        <dbReference type="ARBA" id="ARBA00022833"/>
    </source>
</evidence>
<keyword evidence="8 11" id="KW-1133">Transmembrane helix</keyword>
<dbReference type="SUPFAM" id="SSF50156">
    <property type="entry name" value="PDZ domain-like"/>
    <property type="match status" value="1"/>
</dbReference>
<dbReference type="AlphaFoldDB" id="A0A4D7CRZ7"/>
<dbReference type="NCBIfam" id="TIGR00054">
    <property type="entry name" value="RIP metalloprotease RseP"/>
    <property type="match status" value="1"/>
</dbReference>
<proteinExistence type="inferred from homology"/>
<dbReference type="CDD" id="cd06163">
    <property type="entry name" value="S2P-M50_PDZ_RseP-like"/>
    <property type="match status" value="1"/>
</dbReference>
<evidence type="ECO:0000313" key="12">
    <source>
        <dbReference type="EMBL" id="QCI86879.1"/>
    </source>
</evidence>
<dbReference type="InterPro" id="IPR008915">
    <property type="entry name" value="Peptidase_M50"/>
</dbReference>
<keyword evidence="4 12" id="KW-0645">Protease</keyword>
<keyword evidence="9 11" id="KW-0482">Metalloprotease</keyword>
<dbReference type="InterPro" id="IPR004387">
    <property type="entry name" value="Pept_M50_Zn"/>
</dbReference>
<organism evidence="12 13">
    <name type="scientific">Vagococcus zengguangii</name>
    <dbReference type="NCBI Taxonomy" id="2571750"/>
    <lineage>
        <taxon>Bacteria</taxon>
        <taxon>Bacillati</taxon>
        <taxon>Bacillota</taxon>
        <taxon>Bacilli</taxon>
        <taxon>Lactobacillales</taxon>
        <taxon>Enterococcaceae</taxon>
        <taxon>Vagococcus</taxon>
    </lineage>
</organism>
<dbReference type="GO" id="GO:0016020">
    <property type="term" value="C:membrane"/>
    <property type="evidence" value="ECO:0007669"/>
    <property type="project" value="UniProtKB-SubCell"/>
</dbReference>
<dbReference type="KEGG" id="vao:FA707_07820"/>
<accession>A0A4D7CRZ7</accession>
<feature type="transmembrane region" description="Helical" evidence="11">
    <location>
        <begin position="6"/>
        <end position="25"/>
    </location>
</feature>
<dbReference type="OrthoDB" id="9782003at2"/>
<evidence type="ECO:0000313" key="13">
    <source>
        <dbReference type="Proteomes" id="UP000298615"/>
    </source>
</evidence>